<name>A0A3S4BJA3_9MYCO</name>
<dbReference type="RefSeq" id="WP_232021853.1">
    <property type="nucleotide sequence ID" value="NZ_CBCSKE010000002.1"/>
</dbReference>
<reference evidence="3" key="1">
    <citation type="submission" date="2018-02" db="EMBL/GenBank/DDBJ databases">
        <authorList>
            <person name="Seth-Smith MB H."/>
            <person name="Seth-Smith H."/>
        </authorList>
    </citation>
    <scope>NUCLEOTIDE SEQUENCE [LARGE SCALE GENOMIC DNA]</scope>
</reference>
<gene>
    <name evidence="2" type="ORF">MB901379_03040</name>
</gene>
<dbReference type="EMBL" id="LR130759">
    <property type="protein sequence ID" value="VDM89463.1"/>
    <property type="molecule type" value="Genomic_DNA"/>
</dbReference>
<evidence type="ECO:0000313" key="3">
    <source>
        <dbReference type="Proteomes" id="UP000269998"/>
    </source>
</evidence>
<protein>
    <submittedName>
        <fullName evidence="2">Uncharacterized protein</fullName>
    </submittedName>
</protein>
<feature type="transmembrane region" description="Helical" evidence="1">
    <location>
        <begin position="12"/>
        <end position="32"/>
    </location>
</feature>
<evidence type="ECO:0000256" key="1">
    <source>
        <dbReference type="SAM" id="Phobius"/>
    </source>
</evidence>
<keyword evidence="1" id="KW-0812">Transmembrane</keyword>
<keyword evidence="3" id="KW-1185">Reference proteome</keyword>
<dbReference type="AlphaFoldDB" id="A0A3S4BJA3"/>
<dbReference type="Proteomes" id="UP000269998">
    <property type="component" value="Chromosome"/>
</dbReference>
<accession>A0A3S4BJA3</accession>
<organism evidence="2 3">
    <name type="scientific">Mycobacterium basiliense</name>
    <dbReference type="NCBI Taxonomy" id="2094119"/>
    <lineage>
        <taxon>Bacteria</taxon>
        <taxon>Bacillati</taxon>
        <taxon>Actinomycetota</taxon>
        <taxon>Actinomycetes</taxon>
        <taxon>Mycobacteriales</taxon>
        <taxon>Mycobacteriaceae</taxon>
        <taxon>Mycobacterium</taxon>
    </lineage>
</organism>
<dbReference type="KEGG" id="mbai:MB901379_03040"/>
<keyword evidence="1" id="KW-0472">Membrane</keyword>
<proteinExistence type="predicted"/>
<sequence>MVTRRRWRALGRIVAVAVCGYTASLVLLLRIFRRNRELLLSHGMFRGLLKGYNRMTRNLGYTVVVVGSASSCGA</sequence>
<keyword evidence="1" id="KW-1133">Transmembrane helix</keyword>
<evidence type="ECO:0000313" key="2">
    <source>
        <dbReference type="EMBL" id="VDM89463.1"/>
    </source>
</evidence>